<reference evidence="3" key="1">
    <citation type="journal article" date="2019" name="Int. J. Syst. Evol. Microbiol.">
        <title>The Global Catalogue of Microorganisms (GCM) 10K type strain sequencing project: providing services to taxonomists for standard genome sequencing and annotation.</title>
        <authorList>
            <consortium name="The Broad Institute Genomics Platform"/>
            <consortium name="The Broad Institute Genome Sequencing Center for Infectious Disease"/>
            <person name="Wu L."/>
            <person name="Ma J."/>
        </authorList>
    </citation>
    <scope>NUCLEOTIDE SEQUENCE [LARGE SCALE GENOMIC DNA]</scope>
    <source>
        <strain evidence="3">CGMCC 1.10832</strain>
    </source>
</reference>
<evidence type="ECO:0000256" key="1">
    <source>
        <dbReference type="SAM" id="Phobius"/>
    </source>
</evidence>
<evidence type="ECO:0008006" key="4">
    <source>
        <dbReference type="Google" id="ProtNLM"/>
    </source>
</evidence>
<dbReference type="Proteomes" id="UP000636010">
    <property type="component" value="Unassembled WGS sequence"/>
</dbReference>
<organism evidence="2 3">
    <name type="scientific">Marivirga lumbricoides</name>
    <dbReference type="NCBI Taxonomy" id="1046115"/>
    <lineage>
        <taxon>Bacteria</taxon>
        <taxon>Pseudomonadati</taxon>
        <taxon>Bacteroidota</taxon>
        <taxon>Cytophagia</taxon>
        <taxon>Cytophagales</taxon>
        <taxon>Marivirgaceae</taxon>
        <taxon>Marivirga</taxon>
    </lineage>
</organism>
<dbReference type="EMBL" id="BMEC01000003">
    <property type="protein sequence ID" value="GGC28222.1"/>
    <property type="molecule type" value="Genomic_DNA"/>
</dbReference>
<sequence length="301" mass="34634">MGRFLFKLSLFGTIFTILCGLYIYLFATNKSDTIYIKIISPKYCSFILGSSRASQGIEPLVLMKNLNLKHEIYNYAFTVNRAVWGPSHLKAIKKKLKKCDTSALFIIECNLWSFYSKSSKLNSFPEENAPPNSIVFPNIHPNFEYFSGGYDFPNLHLIIPSDGKENSYVNELGRMVITKKFDSTLIDQNIKTKMKTYANKFNSVIKDERRFKYLSETIAELSKYGEVFLVRMPVANEMLVLEEELAPKFDERMKAISNGRYINLKYLSNTYITTDGNHIQNKYVDSVTCIIADSVNIQLKR</sequence>
<keyword evidence="1" id="KW-1133">Transmembrane helix</keyword>
<feature type="transmembrane region" description="Helical" evidence="1">
    <location>
        <begin position="6"/>
        <end position="27"/>
    </location>
</feature>
<name>A0ABQ1LRJ3_9BACT</name>
<keyword evidence="1" id="KW-0812">Transmembrane</keyword>
<comment type="caution">
    <text evidence="2">The sequence shown here is derived from an EMBL/GenBank/DDBJ whole genome shotgun (WGS) entry which is preliminary data.</text>
</comment>
<gene>
    <name evidence="2" type="ORF">GCM10011506_12010</name>
</gene>
<evidence type="ECO:0000313" key="2">
    <source>
        <dbReference type="EMBL" id="GGC28222.1"/>
    </source>
</evidence>
<keyword evidence="1" id="KW-0472">Membrane</keyword>
<protein>
    <recommendedName>
        <fullName evidence="4">DUF1574 domain-containing protein</fullName>
    </recommendedName>
</protein>
<keyword evidence="3" id="KW-1185">Reference proteome</keyword>
<accession>A0ABQ1LRJ3</accession>
<evidence type="ECO:0000313" key="3">
    <source>
        <dbReference type="Proteomes" id="UP000636010"/>
    </source>
</evidence>
<proteinExistence type="predicted"/>